<dbReference type="AlphaFoldDB" id="A0A853BQ76"/>
<reference evidence="1 2" key="1">
    <citation type="submission" date="2020-07" db="EMBL/GenBank/DDBJ databases">
        <title>Sequencing the genomes of 1000 actinobacteria strains.</title>
        <authorList>
            <person name="Klenk H.-P."/>
        </authorList>
    </citation>
    <scope>NUCLEOTIDE SEQUENCE [LARGE SCALE GENOMIC DNA]</scope>
    <source>
        <strain evidence="1 2">DSM 45927</strain>
    </source>
</reference>
<organism evidence="1 2">
    <name type="scientific">Streptomonospora nanhaiensis</name>
    <dbReference type="NCBI Taxonomy" id="1323731"/>
    <lineage>
        <taxon>Bacteria</taxon>
        <taxon>Bacillati</taxon>
        <taxon>Actinomycetota</taxon>
        <taxon>Actinomycetes</taxon>
        <taxon>Streptosporangiales</taxon>
        <taxon>Nocardiopsidaceae</taxon>
        <taxon>Streptomonospora</taxon>
    </lineage>
</organism>
<protein>
    <submittedName>
        <fullName evidence="1">Uncharacterized protein</fullName>
    </submittedName>
</protein>
<dbReference type="InterPro" id="IPR046609">
    <property type="entry name" value="DUF6668"/>
</dbReference>
<dbReference type="Proteomes" id="UP000575985">
    <property type="component" value="Unassembled WGS sequence"/>
</dbReference>
<name>A0A853BQ76_9ACTN</name>
<proteinExistence type="predicted"/>
<dbReference type="Pfam" id="PF20373">
    <property type="entry name" value="DUF6668"/>
    <property type="match status" value="1"/>
</dbReference>
<keyword evidence="2" id="KW-1185">Reference proteome</keyword>
<evidence type="ECO:0000313" key="2">
    <source>
        <dbReference type="Proteomes" id="UP000575985"/>
    </source>
</evidence>
<evidence type="ECO:0000313" key="1">
    <source>
        <dbReference type="EMBL" id="NYI97333.1"/>
    </source>
</evidence>
<dbReference type="RefSeq" id="WP_218901973.1">
    <property type="nucleotide sequence ID" value="NZ_JACCFO010000001.1"/>
</dbReference>
<comment type="caution">
    <text evidence="1">The sequence shown here is derived from an EMBL/GenBank/DDBJ whole genome shotgun (WGS) entry which is preliminary data.</text>
</comment>
<sequence length="140" mass="15166">MPLWWMGVHGGAGESTLAELSRYGYGAGHAWPVTPTPPTVVLVARTHYYGLMRARHAATEWARGDIAADLLGLVLIADAPGALPRPLRDLARLVSGGVPRTWRIPWVPQWRLQTPTLATAPRAIHRLFAETVPSAAPPTP</sequence>
<gene>
    <name evidence="1" type="ORF">HNR12_003610</name>
</gene>
<dbReference type="EMBL" id="JACCFO010000001">
    <property type="protein sequence ID" value="NYI97333.1"/>
    <property type="molecule type" value="Genomic_DNA"/>
</dbReference>
<accession>A0A853BQ76</accession>